<accession>E3H9X5</accession>
<dbReference type="Proteomes" id="UP000006875">
    <property type="component" value="Chromosome"/>
</dbReference>
<gene>
    <name evidence="1" type="ordered locus">Ilyop_1322</name>
</gene>
<evidence type="ECO:0000313" key="1">
    <source>
        <dbReference type="EMBL" id="ADO83103.1"/>
    </source>
</evidence>
<evidence type="ECO:0000313" key="2">
    <source>
        <dbReference type="Proteomes" id="UP000006875"/>
    </source>
</evidence>
<dbReference type="HOGENOM" id="CLU_196100_0_0_0"/>
<dbReference type="KEGG" id="ipo:Ilyop_1322"/>
<dbReference type="OrthoDB" id="5688at2"/>
<dbReference type="AlphaFoldDB" id="E3H9X5"/>
<evidence type="ECO:0008006" key="3">
    <source>
        <dbReference type="Google" id="ProtNLM"/>
    </source>
</evidence>
<reference evidence="1 2" key="1">
    <citation type="journal article" date="2010" name="Stand. Genomic Sci.">
        <title>Complete genome sequence of Ilyobacter polytropus type strain (CuHbu1).</title>
        <authorList>
            <person name="Sikorski J."/>
            <person name="Chertkov O."/>
            <person name="Lapidus A."/>
            <person name="Nolan M."/>
            <person name="Lucas S."/>
            <person name="Del Rio T.G."/>
            <person name="Tice H."/>
            <person name="Cheng J.F."/>
            <person name="Tapia R."/>
            <person name="Han C."/>
            <person name="Goodwin L."/>
            <person name="Pitluck S."/>
            <person name="Liolios K."/>
            <person name="Ivanova N."/>
            <person name="Mavromatis K."/>
            <person name="Mikhailova N."/>
            <person name="Pati A."/>
            <person name="Chen A."/>
            <person name="Palaniappan K."/>
            <person name="Land M."/>
            <person name="Hauser L."/>
            <person name="Chang Y.J."/>
            <person name="Jeffries C.D."/>
            <person name="Brambilla E."/>
            <person name="Yasawong M."/>
            <person name="Rohde M."/>
            <person name="Pukall R."/>
            <person name="Spring S."/>
            <person name="Goker M."/>
            <person name="Woyke T."/>
            <person name="Bristow J."/>
            <person name="Eisen J.A."/>
            <person name="Markowitz V."/>
            <person name="Hugenholtz P."/>
            <person name="Kyrpides N.C."/>
            <person name="Klenk H.P."/>
        </authorList>
    </citation>
    <scope>NUCLEOTIDE SEQUENCE [LARGE SCALE GENOMIC DNA]</scope>
    <source>
        <strain evidence="2">ATCC 51220 / DSM 2926 / LMG 16218 / CuHBu1</strain>
    </source>
</reference>
<keyword evidence="2" id="KW-1185">Reference proteome</keyword>
<name>E3H9X5_ILYPC</name>
<dbReference type="EMBL" id="CP002281">
    <property type="protein sequence ID" value="ADO83103.1"/>
    <property type="molecule type" value="Genomic_DNA"/>
</dbReference>
<protein>
    <recommendedName>
        <fullName evidence="3">DUF4911 domain-containing protein</fullName>
    </recommendedName>
</protein>
<dbReference type="RefSeq" id="WP_013387770.1">
    <property type="nucleotide sequence ID" value="NC_014632.1"/>
</dbReference>
<dbReference type="eggNOG" id="ENOG5032TJ3">
    <property type="taxonomic scope" value="Bacteria"/>
</dbReference>
<dbReference type="Pfam" id="PF16256">
    <property type="entry name" value="DUF4911"/>
    <property type="match status" value="1"/>
</dbReference>
<organism evidence="1 2">
    <name type="scientific">Ilyobacter polytropus (strain ATCC 51220 / DSM 2926 / LMG 16218 / CuHBu1)</name>
    <dbReference type="NCBI Taxonomy" id="572544"/>
    <lineage>
        <taxon>Bacteria</taxon>
        <taxon>Fusobacteriati</taxon>
        <taxon>Fusobacteriota</taxon>
        <taxon>Fusobacteriia</taxon>
        <taxon>Fusobacteriales</taxon>
        <taxon>Fusobacteriaceae</taxon>
        <taxon>Ilyobacter</taxon>
    </lineage>
</organism>
<dbReference type="InterPro" id="IPR032587">
    <property type="entry name" value="DUF4911"/>
</dbReference>
<dbReference type="STRING" id="572544.Ilyop_1322"/>
<proteinExistence type="predicted"/>
<sequence length="79" mass="9052">MQSYEFFVDSEKKHIDFINKIIEAYEGIGVVRTLDASLGLIKIICTDDFKEFVRQVLEDLNSRGITAKITEEGPWKGEL</sequence>